<evidence type="ECO:0000313" key="1">
    <source>
        <dbReference type="EMBL" id="PCH39984.1"/>
    </source>
</evidence>
<dbReference type="AlphaFoldDB" id="A0A2H3JTF2"/>
<gene>
    <name evidence="1" type="ORF">WOLCODRAFT_162004</name>
</gene>
<dbReference type="SUPFAM" id="SSF52047">
    <property type="entry name" value="RNI-like"/>
    <property type="match status" value="1"/>
</dbReference>
<dbReference type="OMA" id="VIWVERI"/>
<name>A0A2H3JTF2_WOLCO</name>
<reference evidence="1 2" key="1">
    <citation type="journal article" date="2012" name="Science">
        <title>The Paleozoic origin of enzymatic lignin decomposition reconstructed from 31 fungal genomes.</title>
        <authorList>
            <person name="Floudas D."/>
            <person name="Binder M."/>
            <person name="Riley R."/>
            <person name="Barry K."/>
            <person name="Blanchette R.A."/>
            <person name="Henrissat B."/>
            <person name="Martinez A.T."/>
            <person name="Otillar R."/>
            <person name="Spatafora J.W."/>
            <person name="Yadav J.S."/>
            <person name="Aerts A."/>
            <person name="Benoit I."/>
            <person name="Boyd A."/>
            <person name="Carlson A."/>
            <person name="Copeland A."/>
            <person name="Coutinho P.M."/>
            <person name="de Vries R.P."/>
            <person name="Ferreira P."/>
            <person name="Findley K."/>
            <person name="Foster B."/>
            <person name="Gaskell J."/>
            <person name="Glotzer D."/>
            <person name="Gorecki P."/>
            <person name="Heitman J."/>
            <person name="Hesse C."/>
            <person name="Hori C."/>
            <person name="Igarashi K."/>
            <person name="Jurgens J.A."/>
            <person name="Kallen N."/>
            <person name="Kersten P."/>
            <person name="Kohler A."/>
            <person name="Kuees U."/>
            <person name="Kumar T.K.A."/>
            <person name="Kuo A."/>
            <person name="LaButti K."/>
            <person name="Larrondo L.F."/>
            <person name="Lindquist E."/>
            <person name="Ling A."/>
            <person name="Lombard V."/>
            <person name="Lucas S."/>
            <person name="Lundell T."/>
            <person name="Martin R."/>
            <person name="McLaughlin D.J."/>
            <person name="Morgenstern I."/>
            <person name="Morin E."/>
            <person name="Murat C."/>
            <person name="Nagy L.G."/>
            <person name="Nolan M."/>
            <person name="Ohm R.A."/>
            <person name="Patyshakuliyeva A."/>
            <person name="Rokas A."/>
            <person name="Ruiz-Duenas F.J."/>
            <person name="Sabat G."/>
            <person name="Salamov A."/>
            <person name="Samejima M."/>
            <person name="Schmutz J."/>
            <person name="Slot J.C."/>
            <person name="St John F."/>
            <person name="Stenlid J."/>
            <person name="Sun H."/>
            <person name="Sun S."/>
            <person name="Syed K."/>
            <person name="Tsang A."/>
            <person name="Wiebenga A."/>
            <person name="Young D."/>
            <person name="Pisabarro A."/>
            <person name="Eastwood D.C."/>
            <person name="Martin F."/>
            <person name="Cullen D."/>
            <person name="Grigoriev I.V."/>
            <person name="Hibbett D.S."/>
        </authorList>
    </citation>
    <scope>NUCLEOTIDE SEQUENCE [LARGE SCALE GENOMIC DNA]</scope>
    <source>
        <strain evidence="1 2">MD-104</strain>
    </source>
</reference>
<dbReference type="OrthoDB" id="3238099at2759"/>
<dbReference type="Gene3D" id="3.80.10.10">
    <property type="entry name" value="Ribonuclease Inhibitor"/>
    <property type="match status" value="1"/>
</dbReference>
<dbReference type="EMBL" id="KB468053">
    <property type="protein sequence ID" value="PCH39984.1"/>
    <property type="molecule type" value="Genomic_DNA"/>
</dbReference>
<sequence length="480" mass="54475">MPPELWALAIQQLSHDDQRSCLGVSRMFHELAAKSLFSTVHLFLGIWETCRGPYSFDDELEYSKLYRMRSTRSCEILLHIIASPHFAAFVKTLYIHANAEEGGIPYARVCLEKAICSLRNLRSLIWYDNMPAPTEDTVLCLAASITNLRSIALYNAPISNAICRAMSQISGLKRICLLNQSIFGGQISETPELSQLDFSAVLEANRDSLESLAIPAALVHQTPVHFLRDLTELQLCALDDIRDIDMLFRHSERLESLTLDSQISANFAVMSQYTQRLPHLTSLKIASDAPHMNEADIDALASFVASKVKLRRLDIAVPFMYWSQLERFLSTMSSLKSLDVLGIESIQFVCDIHELQKIAQYIPMTLIGLRMNVSTEINSNLAQAECDAWTQIFKQPTKLRFLHVHDEQTSYIPGIYDLIIEIPTLEIIGSRDEAFYSIERDDNGVAVIIPWSMTKSFSRTKEDFGDEDWAWIMRLHDKFG</sequence>
<proteinExistence type="predicted"/>
<evidence type="ECO:0000313" key="2">
    <source>
        <dbReference type="Proteomes" id="UP000218811"/>
    </source>
</evidence>
<accession>A0A2H3JTF2</accession>
<keyword evidence="2" id="KW-1185">Reference proteome</keyword>
<dbReference type="InterPro" id="IPR032675">
    <property type="entry name" value="LRR_dom_sf"/>
</dbReference>
<dbReference type="Proteomes" id="UP000218811">
    <property type="component" value="Unassembled WGS sequence"/>
</dbReference>
<evidence type="ECO:0008006" key="3">
    <source>
        <dbReference type="Google" id="ProtNLM"/>
    </source>
</evidence>
<protein>
    <recommendedName>
        <fullName evidence="3">F-box domain-containing protein</fullName>
    </recommendedName>
</protein>
<organism evidence="1 2">
    <name type="scientific">Wolfiporia cocos (strain MD-104)</name>
    <name type="common">Brown rot fungus</name>
    <dbReference type="NCBI Taxonomy" id="742152"/>
    <lineage>
        <taxon>Eukaryota</taxon>
        <taxon>Fungi</taxon>
        <taxon>Dikarya</taxon>
        <taxon>Basidiomycota</taxon>
        <taxon>Agaricomycotina</taxon>
        <taxon>Agaricomycetes</taxon>
        <taxon>Polyporales</taxon>
        <taxon>Phaeolaceae</taxon>
        <taxon>Wolfiporia</taxon>
    </lineage>
</organism>